<sequence length="447" mass="50409">MEACHLLRLPRELRDEITRLVVIDTITAPWYQLIESVSDGELTGTQCLLGPKQPGLSLTCRLLRDEALTIYYGENKITLLLVDIAERLPPPKGRSDWWLTAPIFLALGRYRLSAVTIVVPLPLPPYYHPMTEPEPGRLDLVSGGRRTPIKLDFVEGVNAYSHYNGEKDRRIFQFLQWMVESMMPLLEEPYEEGTECLSCGKLGSIQRLTPARDSVSPSKLGLLGLPQEIRDEIYRLVVIDGDTPQSYVLDARDDDRQYLLPQQRFRGALQPALSCVCRDLRDEVLAIFYNEHRLLFDVSDEPGIAPLAPRVQNWWLTSPAFQAASRYKASDIALHISVSAPLYARPGDPDPTGVETDDAVLLLEYRAGKFALEVGGDGMVDRCCCGIHQFVRNINDRGVGTGTDLRTWEFVRWVIEIMRPVLLKSIEDDDCLMCLECGMDACTLLDE</sequence>
<dbReference type="EMBL" id="JAVRQU010000002">
    <property type="protein sequence ID" value="KAK5706202.1"/>
    <property type="molecule type" value="Genomic_DNA"/>
</dbReference>
<dbReference type="InterPro" id="IPR038883">
    <property type="entry name" value="AN11006-like"/>
</dbReference>
<dbReference type="AlphaFoldDB" id="A0AAN7WC50"/>
<dbReference type="PANTHER" id="PTHR42085:SF2">
    <property type="entry name" value="F-BOX DOMAIN-CONTAINING PROTEIN"/>
    <property type="match status" value="1"/>
</dbReference>
<evidence type="ECO:0008006" key="3">
    <source>
        <dbReference type="Google" id="ProtNLM"/>
    </source>
</evidence>
<dbReference type="Proteomes" id="UP001310594">
    <property type="component" value="Unassembled WGS sequence"/>
</dbReference>
<name>A0AAN7WC50_9PEZI</name>
<comment type="caution">
    <text evidence="1">The sequence shown here is derived from an EMBL/GenBank/DDBJ whole genome shotgun (WGS) entry which is preliminary data.</text>
</comment>
<proteinExistence type="predicted"/>
<evidence type="ECO:0000313" key="2">
    <source>
        <dbReference type="Proteomes" id="UP001310594"/>
    </source>
</evidence>
<evidence type="ECO:0000313" key="1">
    <source>
        <dbReference type="EMBL" id="KAK5706202.1"/>
    </source>
</evidence>
<organism evidence="1 2">
    <name type="scientific">Elasticomyces elasticus</name>
    <dbReference type="NCBI Taxonomy" id="574655"/>
    <lineage>
        <taxon>Eukaryota</taxon>
        <taxon>Fungi</taxon>
        <taxon>Dikarya</taxon>
        <taxon>Ascomycota</taxon>
        <taxon>Pezizomycotina</taxon>
        <taxon>Dothideomycetes</taxon>
        <taxon>Dothideomycetidae</taxon>
        <taxon>Mycosphaerellales</taxon>
        <taxon>Teratosphaeriaceae</taxon>
        <taxon>Elasticomyces</taxon>
    </lineage>
</organism>
<dbReference type="PANTHER" id="PTHR42085">
    <property type="entry name" value="F-BOX DOMAIN-CONTAINING PROTEIN"/>
    <property type="match status" value="1"/>
</dbReference>
<protein>
    <recommendedName>
        <fullName evidence="3">F-box domain-containing protein</fullName>
    </recommendedName>
</protein>
<accession>A0AAN7WC50</accession>
<gene>
    <name evidence="1" type="ORF">LTR97_001189</name>
</gene>
<reference evidence="1" key="1">
    <citation type="submission" date="2023-08" db="EMBL/GenBank/DDBJ databases">
        <title>Black Yeasts Isolated from many extreme environments.</title>
        <authorList>
            <person name="Coleine C."/>
            <person name="Stajich J.E."/>
            <person name="Selbmann L."/>
        </authorList>
    </citation>
    <scope>NUCLEOTIDE SEQUENCE</scope>
    <source>
        <strain evidence="1">CCFEE 5810</strain>
    </source>
</reference>